<evidence type="ECO:0000313" key="1">
    <source>
        <dbReference type="EMBL" id="HHS53072.1"/>
    </source>
</evidence>
<sequence>MKVNRVRTGIGSVLFIFFPKQDSKSKFLKKDKIIPFVSSVVLLTCFGCFKRIQELPQKVYYKGIELKLPNNWNHKSQEIKTDSVFQITCWEKGNTNSFAVQKIETEMDLAAYVNFLNQIFKELPILKNASLANFKYGAFQGNKSIECTFSGSILEFNYGGKIIGFNRQGKAYWIVYSGNESFLKGSLLQKILSSIKIDSIENKISNIPSQPIVIPEKWTKIEIKDIGSIAIPPSMELRDDNSFISLVADISYDHFNTYQKIKMTKPKIVIQPKGLNEVNRLPFPTYSRILIYVAKGKPGDFPKINEKLNFSASEMKVIEDYLKEEAEAQLGKLFGKVLKWYPVEILSINGMTTIKISYLRQGINTPVFVQVYKFFNYDEAIEITLSYRENESELWKSDFDKVINTFDITNKKQ</sequence>
<dbReference type="EMBL" id="DTLI01000226">
    <property type="protein sequence ID" value="HHS53072.1"/>
    <property type="molecule type" value="Genomic_DNA"/>
</dbReference>
<proteinExistence type="predicted"/>
<reference evidence="1" key="1">
    <citation type="journal article" date="2020" name="mSystems">
        <title>Genome- and Community-Level Interaction Insights into Carbon Utilization and Element Cycling Functions of Hydrothermarchaeota in Hydrothermal Sediment.</title>
        <authorList>
            <person name="Zhou Z."/>
            <person name="Liu Y."/>
            <person name="Xu W."/>
            <person name="Pan J."/>
            <person name="Luo Z.H."/>
            <person name="Li M."/>
        </authorList>
    </citation>
    <scope>NUCLEOTIDE SEQUENCE [LARGE SCALE GENOMIC DNA]</scope>
    <source>
        <strain evidence="1">SpSt-876</strain>
    </source>
</reference>
<organism evidence="1">
    <name type="scientific">candidate division WOR-3 bacterium</name>
    <dbReference type="NCBI Taxonomy" id="2052148"/>
    <lineage>
        <taxon>Bacteria</taxon>
        <taxon>Bacteria division WOR-3</taxon>
    </lineage>
</organism>
<comment type="caution">
    <text evidence="1">The sequence shown here is derived from an EMBL/GenBank/DDBJ whole genome shotgun (WGS) entry which is preliminary data.</text>
</comment>
<gene>
    <name evidence="1" type="ORF">ENW73_09530</name>
</gene>
<dbReference type="AlphaFoldDB" id="A0A7C6AAE0"/>
<accession>A0A7C6AAE0</accession>
<protein>
    <submittedName>
        <fullName evidence="1">Uncharacterized protein</fullName>
    </submittedName>
</protein>
<name>A0A7C6AAE0_UNCW3</name>